<keyword evidence="4" id="KW-0482">Metalloprotease</keyword>
<dbReference type="GO" id="GO:0008237">
    <property type="term" value="F:metallopeptidase activity"/>
    <property type="evidence" value="ECO:0007669"/>
    <property type="project" value="UniProtKB-KW"/>
</dbReference>
<comment type="similarity">
    <text evidence="1">Belongs to the peptidase U62 family.</text>
</comment>
<feature type="domain" description="Metalloprotease TldD/E N-terminal" evidence="5">
    <location>
        <begin position="22"/>
        <end position="69"/>
    </location>
</feature>
<dbReference type="GO" id="GO:0006508">
    <property type="term" value="P:proteolysis"/>
    <property type="evidence" value="ECO:0007669"/>
    <property type="project" value="UniProtKB-KW"/>
</dbReference>
<sequence length="70" mass="7804">MLNESTAERLIAHALARGADFAEVYAERTKSRNLRLLDLEVQEATSGIERGAGIRLFFGTQVVYAYTNDL</sequence>
<dbReference type="GO" id="GO:0005829">
    <property type="term" value="C:cytosol"/>
    <property type="evidence" value="ECO:0007669"/>
    <property type="project" value="TreeGrafter"/>
</dbReference>
<gene>
    <name evidence="6" type="ORF">ENJ85_01355</name>
</gene>
<keyword evidence="2" id="KW-0645">Protease</keyword>
<dbReference type="SUPFAM" id="SSF111283">
    <property type="entry name" value="Putative modulator of DNA gyrase, PmbA/TldD"/>
    <property type="match status" value="1"/>
</dbReference>
<reference evidence="6" key="1">
    <citation type="journal article" date="2020" name="mSystems">
        <title>Genome- and Community-Level Interaction Insights into Carbon Utilization and Element Cycling Functions of Hydrothermarchaeota in Hydrothermal Sediment.</title>
        <authorList>
            <person name="Zhou Z."/>
            <person name="Liu Y."/>
            <person name="Xu W."/>
            <person name="Pan J."/>
            <person name="Luo Z.H."/>
            <person name="Li M."/>
        </authorList>
    </citation>
    <scope>NUCLEOTIDE SEQUENCE [LARGE SCALE GENOMIC DNA]</scope>
    <source>
        <strain evidence="6">HyVt-523</strain>
    </source>
</reference>
<accession>A0A7C5WVH0</accession>
<dbReference type="Gene3D" id="3.30.2290.10">
    <property type="entry name" value="PmbA/TldD superfamily"/>
    <property type="match status" value="1"/>
</dbReference>
<dbReference type="Proteomes" id="UP000886105">
    <property type="component" value="Unassembled WGS sequence"/>
</dbReference>
<dbReference type="Pfam" id="PF01523">
    <property type="entry name" value="PmbA_TldD_1st"/>
    <property type="match status" value="1"/>
</dbReference>
<evidence type="ECO:0000313" key="6">
    <source>
        <dbReference type="EMBL" id="HHO57798.1"/>
    </source>
</evidence>
<dbReference type="InterPro" id="IPR036059">
    <property type="entry name" value="TldD/PmbA_sf"/>
</dbReference>
<keyword evidence="3" id="KW-0378">Hydrolase</keyword>
<proteinExistence type="inferred from homology"/>
<dbReference type="PANTHER" id="PTHR30624">
    <property type="entry name" value="UNCHARACTERIZED PROTEIN TLDD AND PMBA"/>
    <property type="match status" value="1"/>
</dbReference>
<protein>
    <submittedName>
        <fullName evidence="6">TldD/PmbA family protein</fullName>
    </submittedName>
</protein>
<evidence type="ECO:0000259" key="5">
    <source>
        <dbReference type="Pfam" id="PF01523"/>
    </source>
</evidence>
<feature type="non-terminal residue" evidence="6">
    <location>
        <position position="70"/>
    </location>
</feature>
<comment type="caution">
    <text evidence="6">The sequence shown here is derived from an EMBL/GenBank/DDBJ whole genome shotgun (WGS) entry which is preliminary data.</text>
</comment>
<dbReference type="InterPro" id="IPR051463">
    <property type="entry name" value="Peptidase_U62_metallo"/>
</dbReference>
<evidence type="ECO:0000256" key="4">
    <source>
        <dbReference type="ARBA" id="ARBA00023049"/>
    </source>
</evidence>
<name>A0A7C5WVH0_9DEIN</name>
<evidence type="ECO:0000256" key="2">
    <source>
        <dbReference type="ARBA" id="ARBA00022670"/>
    </source>
</evidence>
<dbReference type="EMBL" id="DRNZ01000089">
    <property type="protein sequence ID" value="HHO57798.1"/>
    <property type="molecule type" value="Genomic_DNA"/>
</dbReference>
<dbReference type="InterPro" id="IPR002510">
    <property type="entry name" value="Metalloprtase-TldD/E_N"/>
</dbReference>
<organism evidence="6">
    <name type="scientific">Oceanithermus profundus</name>
    <dbReference type="NCBI Taxonomy" id="187137"/>
    <lineage>
        <taxon>Bacteria</taxon>
        <taxon>Thermotogati</taxon>
        <taxon>Deinococcota</taxon>
        <taxon>Deinococci</taxon>
        <taxon>Thermales</taxon>
        <taxon>Thermaceae</taxon>
        <taxon>Oceanithermus</taxon>
    </lineage>
</organism>
<evidence type="ECO:0000256" key="1">
    <source>
        <dbReference type="ARBA" id="ARBA00005836"/>
    </source>
</evidence>
<dbReference type="InterPro" id="IPR035068">
    <property type="entry name" value="TldD/PmbA_N"/>
</dbReference>
<dbReference type="AlphaFoldDB" id="A0A7C5WVH0"/>
<evidence type="ECO:0000256" key="3">
    <source>
        <dbReference type="ARBA" id="ARBA00022801"/>
    </source>
</evidence>
<dbReference type="PANTHER" id="PTHR30624:SF4">
    <property type="entry name" value="METALLOPROTEASE TLDD"/>
    <property type="match status" value="1"/>
</dbReference>